<dbReference type="AlphaFoldDB" id="A0A1L0BU34"/>
<evidence type="ECO:0000313" key="1">
    <source>
        <dbReference type="EMBL" id="SGZ54857.1"/>
    </source>
</evidence>
<reference evidence="1 2" key="1">
    <citation type="submission" date="2016-10" db="EMBL/GenBank/DDBJ databases">
        <authorList>
            <person name="de Groot N.N."/>
        </authorList>
    </citation>
    <scope>NUCLEOTIDE SEQUENCE [LARGE SCALE GENOMIC DNA]</scope>
    <source>
        <strain evidence="1 2">PYCC 4715</strain>
    </source>
</reference>
<organism evidence="1 2">
    <name type="scientific">Sungouiella intermedia</name>
    <dbReference type="NCBI Taxonomy" id="45354"/>
    <lineage>
        <taxon>Eukaryota</taxon>
        <taxon>Fungi</taxon>
        <taxon>Dikarya</taxon>
        <taxon>Ascomycota</taxon>
        <taxon>Saccharomycotina</taxon>
        <taxon>Pichiomycetes</taxon>
        <taxon>Metschnikowiaceae</taxon>
        <taxon>Sungouiella</taxon>
    </lineage>
</organism>
<name>A0A1L0BU34_9ASCO</name>
<protein>
    <submittedName>
        <fullName evidence="1">CIC11C00000001256</fullName>
    </submittedName>
</protein>
<dbReference type="Proteomes" id="UP000182259">
    <property type="component" value="Chromosome IV"/>
</dbReference>
<sequence>MISFAKLAVLGQDDESFPCRSYDVWNQARASLYISLCINVASNEGLDVKFPVATGGVGGVSQMTANRLTNISDVSTCMAMMHPLGDAFSFW</sequence>
<gene>
    <name evidence="1" type="ORF">SAMEA4029009_CIC11G00000001256</name>
</gene>
<proteinExistence type="predicted"/>
<evidence type="ECO:0000313" key="2">
    <source>
        <dbReference type="Proteomes" id="UP000182259"/>
    </source>
</evidence>
<dbReference type="EMBL" id="LT635767">
    <property type="protein sequence ID" value="SGZ54857.1"/>
    <property type="molecule type" value="Genomic_DNA"/>
</dbReference>
<accession>A0A1L0BU34</accession>